<organism evidence="3 4">
    <name type="scientific">Fimbriiglobus ruber</name>
    <dbReference type="NCBI Taxonomy" id="1908690"/>
    <lineage>
        <taxon>Bacteria</taxon>
        <taxon>Pseudomonadati</taxon>
        <taxon>Planctomycetota</taxon>
        <taxon>Planctomycetia</taxon>
        <taxon>Gemmatales</taxon>
        <taxon>Gemmataceae</taxon>
        <taxon>Fimbriiglobus</taxon>
    </lineage>
</organism>
<name>A0A225DJU9_9BACT</name>
<dbReference type="RefSeq" id="WP_088254998.1">
    <property type="nucleotide sequence ID" value="NZ_NIDE01000005.1"/>
</dbReference>
<dbReference type="InterPro" id="IPR012902">
    <property type="entry name" value="N_methyl_site"/>
</dbReference>
<gene>
    <name evidence="3" type="ORF">FRUB_03818</name>
</gene>
<dbReference type="AlphaFoldDB" id="A0A225DJU9"/>
<dbReference type="Proteomes" id="UP000214646">
    <property type="component" value="Unassembled WGS sequence"/>
</dbReference>
<reference evidence="4" key="1">
    <citation type="submission" date="2017-06" db="EMBL/GenBank/DDBJ databases">
        <title>Genome analysis of Fimbriiglobus ruber SP5, the first member of the order Planctomycetales with confirmed chitinolytic capability.</title>
        <authorList>
            <person name="Ravin N.V."/>
            <person name="Rakitin A.L."/>
            <person name="Ivanova A.A."/>
            <person name="Beletsky A.V."/>
            <person name="Kulichevskaya I.S."/>
            <person name="Mardanov A.V."/>
            <person name="Dedysh S.N."/>
        </authorList>
    </citation>
    <scope>NUCLEOTIDE SEQUENCE [LARGE SCALE GENOMIC DNA]</scope>
    <source>
        <strain evidence="4">SP5</strain>
    </source>
</reference>
<dbReference type="Pfam" id="PF07596">
    <property type="entry name" value="SBP_bac_10"/>
    <property type="match status" value="1"/>
</dbReference>
<evidence type="ECO:0000256" key="1">
    <source>
        <dbReference type="SAM" id="Phobius"/>
    </source>
</evidence>
<dbReference type="InterPro" id="IPR011453">
    <property type="entry name" value="DUF1559"/>
</dbReference>
<dbReference type="Gene3D" id="3.30.700.10">
    <property type="entry name" value="Glycoprotein, Type 4 Pilin"/>
    <property type="match status" value="1"/>
</dbReference>
<dbReference type="NCBIfam" id="TIGR02532">
    <property type="entry name" value="IV_pilin_GFxxxE"/>
    <property type="match status" value="1"/>
</dbReference>
<dbReference type="SUPFAM" id="SSF54523">
    <property type="entry name" value="Pili subunits"/>
    <property type="match status" value="1"/>
</dbReference>
<feature type="domain" description="DUF1559" evidence="2">
    <location>
        <begin position="33"/>
        <end position="279"/>
    </location>
</feature>
<sequence length="299" mass="32880">MIPVRRAAFTLIELLVVIAIIAILIGLLLPAVQKVREAAARSQSTNNIKQMALATHGYHDTNNYFPPAFVDWDSNYNVSWYSRAGSTHYFILPYIEQTALAQKTWAYGSSQFNIFWAVYIGNGLKTYTNPSDPSDPSSGQFTDGSSYGVTGYAANYQSLGYFLNDSTNKVMKMASITDGTSNTIFFAEKTAVCVNKNYASSQGDVNYYNIWAYGRTSWKEWNPVFEYQLTGTASIFQVNPITSGANATCDPRLASSPRSAGILTGLGDGSVRFLSASTTPTTWWYACTPDQGEVLGSDW</sequence>
<evidence type="ECO:0000313" key="4">
    <source>
        <dbReference type="Proteomes" id="UP000214646"/>
    </source>
</evidence>
<proteinExistence type="predicted"/>
<keyword evidence="1" id="KW-0812">Transmembrane</keyword>
<keyword evidence="1" id="KW-1133">Transmembrane helix</keyword>
<feature type="transmembrane region" description="Helical" evidence="1">
    <location>
        <begin position="7"/>
        <end position="29"/>
    </location>
</feature>
<evidence type="ECO:0000313" key="3">
    <source>
        <dbReference type="EMBL" id="OWK41740.1"/>
    </source>
</evidence>
<keyword evidence="4" id="KW-1185">Reference proteome</keyword>
<dbReference type="EMBL" id="NIDE01000005">
    <property type="protein sequence ID" value="OWK41740.1"/>
    <property type="molecule type" value="Genomic_DNA"/>
</dbReference>
<dbReference type="PANTHER" id="PTHR30093">
    <property type="entry name" value="GENERAL SECRETION PATHWAY PROTEIN G"/>
    <property type="match status" value="1"/>
</dbReference>
<dbReference type="OrthoDB" id="263537at2"/>
<dbReference type="InterPro" id="IPR045584">
    <property type="entry name" value="Pilin-like"/>
</dbReference>
<dbReference type="PANTHER" id="PTHR30093:SF2">
    <property type="entry name" value="TYPE II SECRETION SYSTEM PROTEIN H"/>
    <property type="match status" value="1"/>
</dbReference>
<keyword evidence="1" id="KW-0472">Membrane</keyword>
<accession>A0A225DJU9</accession>
<comment type="caution">
    <text evidence="3">The sequence shown here is derived from an EMBL/GenBank/DDBJ whole genome shotgun (WGS) entry which is preliminary data.</text>
</comment>
<dbReference type="Pfam" id="PF07963">
    <property type="entry name" value="N_methyl"/>
    <property type="match status" value="1"/>
</dbReference>
<evidence type="ECO:0000259" key="2">
    <source>
        <dbReference type="Pfam" id="PF07596"/>
    </source>
</evidence>
<protein>
    <recommendedName>
        <fullName evidence="2">DUF1559 domain-containing protein</fullName>
    </recommendedName>
</protein>